<evidence type="ECO:0000313" key="1">
    <source>
        <dbReference type="EMBL" id="AKH47029.1"/>
    </source>
</evidence>
<sequence>MNIGSTARRRKMRRIRATCSCGAYTWSETYDDGKKGFSSFDGIAADCPECQNWDKKHKVGKVEKKTKFRRSA</sequence>
<proteinExistence type="predicted"/>
<reference evidence="1" key="1">
    <citation type="journal article" date="2015" name="Front. Microbiol.">
        <title>Combining genomic sequencing methods to explore viral diversity and reveal potential virus-host interactions.</title>
        <authorList>
            <person name="Chow C.E."/>
            <person name="Winget D.M."/>
            <person name="White R.A.III."/>
            <person name="Hallam S.J."/>
            <person name="Suttle C.A."/>
        </authorList>
    </citation>
    <scope>NUCLEOTIDE SEQUENCE</scope>
    <source>
        <strain evidence="1">Anoxic2_4</strain>
    </source>
</reference>
<accession>A0A0F7L387</accession>
<protein>
    <submittedName>
        <fullName evidence="1">Uncharacterized protein</fullName>
    </submittedName>
</protein>
<name>A0A0F7L387_9VIRU</name>
<dbReference type="EMBL" id="KR029588">
    <property type="protein sequence ID" value="AKH47029.1"/>
    <property type="molecule type" value="Genomic_DNA"/>
</dbReference>
<reference evidence="1" key="2">
    <citation type="submission" date="2015-03" db="EMBL/GenBank/DDBJ databases">
        <authorList>
            <person name="Chow C.-E.T."/>
            <person name="Winget D.M."/>
            <person name="White R.A.III."/>
            <person name="Hallam S.J."/>
            <person name="Suttle C.A."/>
        </authorList>
    </citation>
    <scope>NUCLEOTIDE SEQUENCE</scope>
    <source>
        <strain evidence="1">Anoxic2_4</strain>
    </source>
</reference>
<organism evidence="1">
    <name type="scientific">uncultured marine virus</name>
    <dbReference type="NCBI Taxonomy" id="186617"/>
    <lineage>
        <taxon>Viruses</taxon>
        <taxon>environmental samples</taxon>
    </lineage>
</organism>